<dbReference type="GO" id="GO:0019441">
    <property type="term" value="P:L-tryptophan catabolic process to kynurenine"/>
    <property type="evidence" value="ECO:0007669"/>
    <property type="project" value="InterPro"/>
</dbReference>
<keyword evidence="3" id="KW-1185">Reference proteome</keyword>
<comment type="similarity">
    <text evidence="1">Belongs to the Cyclase 1 superfamily.</text>
</comment>
<protein>
    <recommendedName>
        <fullName evidence="4">Cyclase</fullName>
    </recommendedName>
</protein>
<dbReference type="STRING" id="1182542.W9YD48"/>
<evidence type="ECO:0000313" key="2">
    <source>
        <dbReference type="EMBL" id="EXJ87186.1"/>
    </source>
</evidence>
<gene>
    <name evidence="2" type="ORF">A1O3_04145</name>
</gene>
<sequence>MARPSFDQLPLNEGDPPFSAWGLYGKDDELGTLNLLTPEIVAEAAKEIKTGTRVGLDLPLNYLKRPSHNRQALKHTIIKYPRPNHDDSIELNTQVSSQWDGLRHVAFQKERLFYQGVTVEEISGPDAGPRLGIHAWCDNGGIAGRGVLLDYCRWAEAQQLPGYDHMSNHKITAKNLEAVAKAQNVTLKKGDILLVRSGFTKGYSQLSDDEKIAWSHIKATTWIGLETSIHTARWLWDTGFAAVGGDQPGLESFPIWQKPEEGGLENLALHEVLLSGWGMPIGEFFNLEKLSEECEKQGRYSFFIASMPLNVPGGVGSPPNAMAIF</sequence>
<evidence type="ECO:0000256" key="1">
    <source>
        <dbReference type="ARBA" id="ARBA00007865"/>
    </source>
</evidence>
<dbReference type="InterPro" id="IPR007325">
    <property type="entry name" value="KFase/CYL"/>
</dbReference>
<evidence type="ECO:0000313" key="3">
    <source>
        <dbReference type="Proteomes" id="UP000019478"/>
    </source>
</evidence>
<dbReference type="Pfam" id="PF04199">
    <property type="entry name" value="Cyclase"/>
    <property type="match status" value="1"/>
</dbReference>
<dbReference type="AlphaFoldDB" id="W9YD48"/>
<dbReference type="eggNOG" id="ENOG502RKE6">
    <property type="taxonomic scope" value="Eukaryota"/>
</dbReference>
<dbReference type="Gene3D" id="3.50.30.50">
    <property type="entry name" value="Putative cyclase"/>
    <property type="match status" value="1"/>
</dbReference>
<dbReference type="PANTHER" id="PTHR34861:SF11">
    <property type="entry name" value="CYCLASE"/>
    <property type="match status" value="1"/>
</dbReference>
<dbReference type="SUPFAM" id="SSF102198">
    <property type="entry name" value="Putative cyclase"/>
    <property type="match status" value="1"/>
</dbReference>
<dbReference type="RefSeq" id="XP_007732465.1">
    <property type="nucleotide sequence ID" value="XM_007734275.1"/>
</dbReference>
<dbReference type="HOGENOM" id="CLU_030671_1_0_1"/>
<evidence type="ECO:0008006" key="4">
    <source>
        <dbReference type="Google" id="ProtNLM"/>
    </source>
</evidence>
<dbReference type="PANTHER" id="PTHR34861">
    <property type="match status" value="1"/>
</dbReference>
<reference evidence="2 3" key="1">
    <citation type="submission" date="2013-03" db="EMBL/GenBank/DDBJ databases">
        <title>The Genome Sequence of Capronia epimyces CBS 606.96.</title>
        <authorList>
            <consortium name="The Broad Institute Genomics Platform"/>
            <person name="Cuomo C."/>
            <person name="de Hoog S."/>
            <person name="Gorbushina A."/>
            <person name="Walker B."/>
            <person name="Young S.K."/>
            <person name="Zeng Q."/>
            <person name="Gargeya S."/>
            <person name="Fitzgerald M."/>
            <person name="Haas B."/>
            <person name="Abouelleil A."/>
            <person name="Allen A.W."/>
            <person name="Alvarado L."/>
            <person name="Arachchi H.M."/>
            <person name="Berlin A.M."/>
            <person name="Chapman S.B."/>
            <person name="Gainer-Dewar J."/>
            <person name="Goldberg J."/>
            <person name="Griggs A."/>
            <person name="Gujja S."/>
            <person name="Hansen M."/>
            <person name="Howarth C."/>
            <person name="Imamovic A."/>
            <person name="Ireland A."/>
            <person name="Larimer J."/>
            <person name="McCowan C."/>
            <person name="Murphy C."/>
            <person name="Pearson M."/>
            <person name="Poon T.W."/>
            <person name="Priest M."/>
            <person name="Roberts A."/>
            <person name="Saif S."/>
            <person name="Shea T."/>
            <person name="Sisk P."/>
            <person name="Sykes S."/>
            <person name="Wortman J."/>
            <person name="Nusbaum C."/>
            <person name="Birren B."/>
        </authorList>
    </citation>
    <scope>NUCLEOTIDE SEQUENCE [LARGE SCALE GENOMIC DNA]</scope>
    <source>
        <strain evidence="2 3">CBS 606.96</strain>
    </source>
</reference>
<proteinExistence type="inferred from homology"/>
<organism evidence="2 3">
    <name type="scientific">Capronia epimyces CBS 606.96</name>
    <dbReference type="NCBI Taxonomy" id="1182542"/>
    <lineage>
        <taxon>Eukaryota</taxon>
        <taxon>Fungi</taxon>
        <taxon>Dikarya</taxon>
        <taxon>Ascomycota</taxon>
        <taxon>Pezizomycotina</taxon>
        <taxon>Eurotiomycetes</taxon>
        <taxon>Chaetothyriomycetidae</taxon>
        <taxon>Chaetothyriales</taxon>
        <taxon>Herpotrichiellaceae</taxon>
        <taxon>Capronia</taxon>
    </lineage>
</organism>
<accession>W9YD48</accession>
<comment type="caution">
    <text evidence="2">The sequence shown here is derived from an EMBL/GenBank/DDBJ whole genome shotgun (WGS) entry which is preliminary data.</text>
</comment>
<dbReference type="OrthoDB" id="5396at2759"/>
<dbReference type="Proteomes" id="UP000019478">
    <property type="component" value="Unassembled WGS sequence"/>
</dbReference>
<dbReference type="EMBL" id="AMGY01000003">
    <property type="protein sequence ID" value="EXJ87186.1"/>
    <property type="molecule type" value="Genomic_DNA"/>
</dbReference>
<dbReference type="GO" id="GO:0004061">
    <property type="term" value="F:arylformamidase activity"/>
    <property type="evidence" value="ECO:0007669"/>
    <property type="project" value="InterPro"/>
</dbReference>
<name>W9YD48_9EURO</name>
<dbReference type="GeneID" id="19168265"/>
<dbReference type="InterPro" id="IPR037175">
    <property type="entry name" value="KFase_sf"/>
</dbReference>